<dbReference type="EMBL" id="GBXM01099815">
    <property type="protein sequence ID" value="JAH08762.1"/>
    <property type="molecule type" value="Transcribed_RNA"/>
</dbReference>
<name>A0A0E9PWX3_ANGAN</name>
<dbReference type="AlphaFoldDB" id="A0A0E9PWX3"/>
<sequence>MTVRLLSVQSRRNVSLLLFGGGRVWEWNPRLWVGLFSVEIW</sequence>
<proteinExistence type="predicted"/>
<evidence type="ECO:0000313" key="1">
    <source>
        <dbReference type="EMBL" id="JAH08762.1"/>
    </source>
</evidence>
<protein>
    <submittedName>
        <fullName evidence="1">Uncharacterized protein</fullName>
    </submittedName>
</protein>
<reference evidence="1" key="2">
    <citation type="journal article" date="2015" name="Fish Shellfish Immunol.">
        <title>Early steps in the European eel (Anguilla anguilla)-Vibrio vulnificus interaction in the gills: Role of the RtxA13 toxin.</title>
        <authorList>
            <person name="Callol A."/>
            <person name="Pajuelo D."/>
            <person name="Ebbesson L."/>
            <person name="Teles M."/>
            <person name="MacKenzie S."/>
            <person name="Amaro C."/>
        </authorList>
    </citation>
    <scope>NUCLEOTIDE SEQUENCE</scope>
</reference>
<organism evidence="1">
    <name type="scientific">Anguilla anguilla</name>
    <name type="common">European freshwater eel</name>
    <name type="synonym">Muraena anguilla</name>
    <dbReference type="NCBI Taxonomy" id="7936"/>
    <lineage>
        <taxon>Eukaryota</taxon>
        <taxon>Metazoa</taxon>
        <taxon>Chordata</taxon>
        <taxon>Craniata</taxon>
        <taxon>Vertebrata</taxon>
        <taxon>Euteleostomi</taxon>
        <taxon>Actinopterygii</taxon>
        <taxon>Neopterygii</taxon>
        <taxon>Teleostei</taxon>
        <taxon>Anguilliformes</taxon>
        <taxon>Anguillidae</taxon>
        <taxon>Anguilla</taxon>
    </lineage>
</organism>
<reference evidence="1" key="1">
    <citation type="submission" date="2014-11" db="EMBL/GenBank/DDBJ databases">
        <authorList>
            <person name="Amaro Gonzalez C."/>
        </authorList>
    </citation>
    <scope>NUCLEOTIDE SEQUENCE</scope>
</reference>
<dbReference type="EMBL" id="GBXM01104442">
    <property type="protein sequence ID" value="JAH04135.1"/>
    <property type="molecule type" value="Transcribed_RNA"/>
</dbReference>
<accession>A0A0E9PWX3</accession>